<gene>
    <name evidence="3" type="ORF">SAMN05216490_1666</name>
</gene>
<proteinExistence type="inferred from homology"/>
<dbReference type="Gene3D" id="3.40.50.620">
    <property type="entry name" value="HUPs"/>
    <property type="match status" value="2"/>
</dbReference>
<dbReference type="Pfam" id="PF00582">
    <property type="entry name" value="Usp"/>
    <property type="match status" value="2"/>
</dbReference>
<dbReference type="RefSeq" id="WP_091371190.1">
    <property type="nucleotide sequence ID" value="NZ_LT629740.1"/>
</dbReference>
<evidence type="ECO:0000259" key="2">
    <source>
        <dbReference type="Pfam" id="PF00582"/>
    </source>
</evidence>
<dbReference type="Proteomes" id="UP000199679">
    <property type="component" value="Chromosome I"/>
</dbReference>
<accession>A0A1H1UG43</accession>
<protein>
    <submittedName>
        <fullName evidence="3">Nucleotide-binding universal stress protein, UspA family</fullName>
    </submittedName>
</protein>
<keyword evidence="4" id="KW-1185">Reference proteome</keyword>
<dbReference type="OrthoDB" id="9788959at2"/>
<evidence type="ECO:0000256" key="1">
    <source>
        <dbReference type="ARBA" id="ARBA00008791"/>
    </source>
</evidence>
<evidence type="ECO:0000313" key="4">
    <source>
        <dbReference type="Proteomes" id="UP000199679"/>
    </source>
</evidence>
<evidence type="ECO:0000313" key="3">
    <source>
        <dbReference type="EMBL" id="SDS71467.1"/>
    </source>
</evidence>
<sequence>MKTVLVLTDFSINADYVAHYALGLTQTIRANLLLCNIYQSPDGEEVSDRKLWHMRVCEENSINDLGELVARLKSQLDKGDILNDFRPDISQYSEEGLVGEKLKELVARYEIVMAVISKHSANNITNIFGRNHAWNIIENAGFPVLVIPYQVRFKAFKMIAFATAMGETDINVLESLSVLAEHSGAEIMLTHVADENSDSKNEENKIKKFFDQVTCSRKSYHNIKGDNVINSLTWLAAHIDIDLLVLVHHKRGYFEKLLGRSITQKMANSSNKPLLIFPSAAVQETVAVF</sequence>
<dbReference type="InterPro" id="IPR006016">
    <property type="entry name" value="UspA"/>
</dbReference>
<reference evidence="3 4" key="1">
    <citation type="submission" date="2016-10" db="EMBL/GenBank/DDBJ databases">
        <authorList>
            <person name="de Groot N.N."/>
        </authorList>
    </citation>
    <scope>NUCLEOTIDE SEQUENCE [LARGE SCALE GENOMIC DNA]</scope>
    <source>
        <strain evidence="3 4">MP1X4</strain>
    </source>
</reference>
<dbReference type="EMBL" id="LT629740">
    <property type="protein sequence ID" value="SDS71467.1"/>
    <property type="molecule type" value="Genomic_DNA"/>
</dbReference>
<dbReference type="InterPro" id="IPR014729">
    <property type="entry name" value="Rossmann-like_a/b/a_fold"/>
</dbReference>
<dbReference type="PANTHER" id="PTHR46268">
    <property type="entry name" value="STRESS RESPONSE PROTEIN NHAX"/>
    <property type="match status" value="1"/>
</dbReference>
<comment type="similarity">
    <text evidence="1">Belongs to the universal stress protein A family.</text>
</comment>
<dbReference type="CDD" id="cd00293">
    <property type="entry name" value="USP-like"/>
    <property type="match status" value="1"/>
</dbReference>
<organism evidence="3 4">
    <name type="scientific">Mucilaginibacter mallensis</name>
    <dbReference type="NCBI Taxonomy" id="652787"/>
    <lineage>
        <taxon>Bacteria</taxon>
        <taxon>Pseudomonadati</taxon>
        <taxon>Bacteroidota</taxon>
        <taxon>Sphingobacteriia</taxon>
        <taxon>Sphingobacteriales</taxon>
        <taxon>Sphingobacteriaceae</taxon>
        <taxon>Mucilaginibacter</taxon>
    </lineage>
</organism>
<feature type="domain" description="UspA" evidence="2">
    <location>
        <begin position="1"/>
        <end position="148"/>
    </location>
</feature>
<dbReference type="AlphaFoldDB" id="A0A1H1UG43"/>
<dbReference type="STRING" id="652787.SAMN05216490_1666"/>
<name>A0A1H1UG43_MUCMA</name>
<dbReference type="PANTHER" id="PTHR46268:SF6">
    <property type="entry name" value="UNIVERSAL STRESS PROTEIN UP12"/>
    <property type="match status" value="1"/>
</dbReference>
<feature type="domain" description="UspA" evidence="2">
    <location>
        <begin position="169"/>
        <end position="278"/>
    </location>
</feature>
<dbReference type="SUPFAM" id="SSF52402">
    <property type="entry name" value="Adenine nucleotide alpha hydrolases-like"/>
    <property type="match status" value="2"/>
</dbReference>